<organism evidence="7 8">
    <name type="scientific">Ornithinimicrobium pekingense</name>
    <dbReference type="NCBI Taxonomy" id="384677"/>
    <lineage>
        <taxon>Bacteria</taxon>
        <taxon>Bacillati</taxon>
        <taxon>Actinomycetota</taxon>
        <taxon>Actinomycetes</taxon>
        <taxon>Micrococcales</taxon>
        <taxon>Ornithinimicrobiaceae</taxon>
        <taxon>Ornithinimicrobium</taxon>
    </lineage>
</organism>
<sequence length="434" mass="47229">MTSHLRPTRHFTPRSTWMNDPNGLVHVDGLWHLFFQTNPEGVDWGNMSWGHATSPDLLTWTEHDVALRFSEHEAVFSGSVVVDHDNTSGLGEGDAPPLVALYTSHYKPTSPRAGTQAQSLAWSTDGGMTWRRFAGNPVLCRQSADFRDPKVFRHATGWVMVAVEADHRQVVLYRSGDLLAWEHLSTFGPLGATEGVWECPDLFELPVEGGPGTAWVLVVSLGAGGPAGGSGTQYFVGDFDGTTFTPLPGDTGRWLDVGPDHYAAVSFDNTGERRVMIGWASNWAYAHRTPTPTWRSSMSLAREVSLRRSREGRPVLHQHPVLPEDLLQQRLVVPAGGRTTLTLTTEDGRDPLVLTVDAGQDRITLDRSRCGDVTFSPDFPTLVEAPLPGHAGAVDVLVVVDASVVEVYALDGALTLTAQVFPAAPLTTAQVRDD</sequence>
<dbReference type="InterPro" id="IPR023296">
    <property type="entry name" value="Glyco_hydro_beta-prop_sf"/>
</dbReference>
<dbReference type="InterPro" id="IPR013320">
    <property type="entry name" value="ConA-like_dom_sf"/>
</dbReference>
<keyword evidence="8" id="KW-1185">Reference proteome</keyword>
<reference evidence="8" key="1">
    <citation type="journal article" date="2019" name="Int. J. Syst. Evol. Microbiol.">
        <title>The Global Catalogue of Microorganisms (GCM) 10K type strain sequencing project: providing services to taxonomists for standard genome sequencing and annotation.</title>
        <authorList>
            <consortium name="The Broad Institute Genomics Platform"/>
            <consortium name="The Broad Institute Genome Sequencing Center for Infectious Disease"/>
            <person name="Wu L."/>
            <person name="Ma J."/>
        </authorList>
    </citation>
    <scope>NUCLEOTIDE SEQUENCE [LARGE SCALE GENOMIC DNA]</scope>
    <source>
        <strain evidence="8">CGMCC 1.5362</strain>
    </source>
</reference>
<feature type="domain" description="Glycosyl hydrolase family 32 N-terminal" evidence="5">
    <location>
        <begin position="10"/>
        <end position="318"/>
    </location>
</feature>
<evidence type="ECO:0000256" key="1">
    <source>
        <dbReference type="ARBA" id="ARBA00009902"/>
    </source>
</evidence>
<dbReference type="EMBL" id="BMLB01000001">
    <property type="protein sequence ID" value="GGK60616.1"/>
    <property type="molecule type" value="Genomic_DNA"/>
</dbReference>
<evidence type="ECO:0000313" key="7">
    <source>
        <dbReference type="EMBL" id="GGK60616.1"/>
    </source>
</evidence>
<keyword evidence="2 4" id="KW-0378">Hydrolase</keyword>
<dbReference type="RefSeq" id="WP_022922962.1">
    <property type="nucleotide sequence ID" value="NZ_BMLB01000001.1"/>
</dbReference>
<dbReference type="PANTHER" id="PTHR42800:SF1">
    <property type="entry name" value="EXOINULINASE INUD (AFU_ORTHOLOGUE AFUA_5G00480)"/>
    <property type="match status" value="1"/>
</dbReference>
<accession>A0ABQ2F7H8</accession>
<evidence type="ECO:0000259" key="6">
    <source>
        <dbReference type="Pfam" id="PF08244"/>
    </source>
</evidence>
<dbReference type="Gene3D" id="2.115.10.20">
    <property type="entry name" value="Glycosyl hydrolase domain, family 43"/>
    <property type="match status" value="1"/>
</dbReference>
<keyword evidence="3 4" id="KW-0326">Glycosidase</keyword>
<dbReference type="InterPro" id="IPR013189">
    <property type="entry name" value="Glyco_hydro_32_C"/>
</dbReference>
<dbReference type="Pfam" id="PF08244">
    <property type="entry name" value="Glyco_hydro_32C"/>
    <property type="match status" value="1"/>
</dbReference>
<evidence type="ECO:0000259" key="5">
    <source>
        <dbReference type="Pfam" id="PF00251"/>
    </source>
</evidence>
<proteinExistence type="inferred from homology"/>
<dbReference type="CDD" id="cd18622">
    <property type="entry name" value="GH32_Inu-like"/>
    <property type="match status" value="1"/>
</dbReference>
<dbReference type="PANTHER" id="PTHR42800">
    <property type="entry name" value="EXOINULINASE INUD (AFU_ORTHOLOGUE AFUA_5G00480)"/>
    <property type="match status" value="1"/>
</dbReference>
<evidence type="ECO:0000313" key="8">
    <source>
        <dbReference type="Proteomes" id="UP000662111"/>
    </source>
</evidence>
<dbReference type="InterPro" id="IPR001362">
    <property type="entry name" value="Glyco_hydro_32"/>
</dbReference>
<dbReference type="Pfam" id="PF00251">
    <property type="entry name" value="Glyco_hydro_32N"/>
    <property type="match status" value="1"/>
</dbReference>
<name>A0ABQ2F7H8_9MICO</name>
<dbReference type="PROSITE" id="PS00609">
    <property type="entry name" value="GLYCOSYL_HYDROL_F32"/>
    <property type="match status" value="1"/>
</dbReference>
<evidence type="ECO:0000256" key="3">
    <source>
        <dbReference type="ARBA" id="ARBA00023295"/>
    </source>
</evidence>
<dbReference type="SUPFAM" id="SSF49899">
    <property type="entry name" value="Concanavalin A-like lectins/glucanases"/>
    <property type="match status" value="1"/>
</dbReference>
<dbReference type="SUPFAM" id="SSF75005">
    <property type="entry name" value="Arabinanase/levansucrase/invertase"/>
    <property type="match status" value="1"/>
</dbReference>
<dbReference type="Proteomes" id="UP000662111">
    <property type="component" value="Unassembled WGS sequence"/>
</dbReference>
<dbReference type="SMART" id="SM00640">
    <property type="entry name" value="Glyco_32"/>
    <property type="match status" value="1"/>
</dbReference>
<comment type="similarity">
    <text evidence="1 4">Belongs to the glycosyl hydrolase 32 family.</text>
</comment>
<feature type="domain" description="Glycosyl hydrolase family 32 C-terminal" evidence="6">
    <location>
        <begin position="346"/>
        <end position="431"/>
    </location>
</feature>
<gene>
    <name evidence="7" type="ORF">GCM10011509_06180</name>
</gene>
<comment type="caution">
    <text evidence="7">The sequence shown here is derived from an EMBL/GenBank/DDBJ whole genome shotgun (WGS) entry which is preliminary data.</text>
</comment>
<evidence type="ECO:0000256" key="2">
    <source>
        <dbReference type="ARBA" id="ARBA00022801"/>
    </source>
</evidence>
<dbReference type="InterPro" id="IPR018053">
    <property type="entry name" value="Glyco_hydro_32_AS"/>
</dbReference>
<evidence type="ECO:0000256" key="4">
    <source>
        <dbReference type="RuleBase" id="RU362110"/>
    </source>
</evidence>
<dbReference type="Gene3D" id="2.60.120.560">
    <property type="entry name" value="Exo-inulinase, domain 1"/>
    <property type="match status" value="1"/>
</dbReference>
<protein>
    <submittedName>
        <fullName evidence="7">Beta-fructosidase levanase/invertase</fullName>
    </submittedName>
</protein>
<dbReference type="InterPro" id="IPR013148">
    <property type="entry name" value="Glyco_hydro_32_N"/>
</dbReference>